<evidence type="ECO:0000313" key="2">
    <source>
        <dbReference type="Proteomes" id="UP000324222"/>
    </source>
</evidence>
<evidence type="ECO:0000313" key="1">
    <source>
        <dbReference type="EMBL" id="MPC08751.1"/>
    </source>
</evidence>
<proteinExistence type="predicted"/>
<organism evidence="1 2">
    <name type="scientific">Portunus trituberculatus</name>
    <name type="common">Swimming crab</name>
    <name type="synonym">Neptunus trituberculatus</name>
    <dbReference type="NCBI Taxonomy" id="210409"/>
    <lineage>
        <taxon>Eukaryota</taxon>
        <taxon>Metazoa</taxon>
        <taxon>Ecdysozoa</taxon>
        <taxon>Arthropoda</taxon>
        <taxon>Crustacea</taxon>
        <taxon>Multicrustacea</taxon>
        <taxon>Malacostraca</taxon>
        <taxon>Eumalacostraca</taxon>
        <taxon>Eucarida</taxon>
        <taxon>Decapoda</taxon>
        <taxon>Pleocyemata</taxon>
        <taxon>Brachyura</taxon>
        <taxon>Eubrachyura</taxon>
        <taxon>Portunoidea</taxon>
        <taxon>Portunidae</taxon>
        <taxon>Portuninae</taxon>
        <taxon>Portunus</taxon>
    </lineage>
</organism>
<protein>
    <submittedName>
        <fullName evidence="1">Uncharacterized protein</fullName>
    </submittedName>
</protein>
<accession>A0A5B7CJ17</accession>
<dbReference type="Proteomes" id="UP000324222">
    <property type="component" value="Unassembled WGS sequence"/>
</dbReference>
<dbReference type="AlphaFoldDB" id="A0A5B7CJ17"/>
<dbReference type="EMBL" id="VSRR010000042">
    <property type="protein sequence ID" value="MPC08751.1"/>
    <property type="molecule type" value="Genomic_DNA"/>
</dbReference>
<sequence>MLQYIVEMGFTSVSLPNTQYSGINVEEKAKLLLGNVLASYTCFTNSSSLTTSSSDARWSRGGGNTFVFESQ</sequence>
<comment type="caution">
    <text evidence="1">The sequence shown here is derived from an EMBL/GenBank/DDBJ whole genome shotgun (WGS) entry which is preliminary data.</text>
</comment>
<name>A0A5B7CJ17_PORTR</name>
<reference evidence="1 2" key="1">
    <citation type="submission" date="2019-05" db="EMBL/GenBank/DDBJ databases">
        <title>Another draft genome of Portunus trituberculatus and its Hox gene families provides insights of decapod evolution.</title>
        <authorList>
            <person name="Jeong J.-H."/>
            <person name="Song I."/>
            <person name="Kim S."/>
            <person name="Choi T."/>
            <person name="Kim D."/>
            <person name="Ryu S."/>
            <person name="Kim W."/>
        </authorList>
    </citation>
    <scope>NUCLEOTIDE SEQUENCE [LARGE SCALE GENOMIC DNA]</scope>
    <source>
        <tissue evidence="1">Muscle</tissue>
    </source>
</reference>
<gene>
    <name evidence="1" type="ORF">E2C01_001344</name>
</gene>
<keyword evidence="2" id="KW-1185">Reference proteome</keyword>